<gene>
    <name evidence="8" type="ORF">N0V93_006737</name>
</gene>
<evidence type="ECO:0000259" key="7">
    <source>
        <dbReference type="PROSITE" id="PS50160"/>
    </source>
</evidence>
<dbReference type="GO" id="GO:0006303">
    <property type="term" value="P:double-strand break repair via nonhomologous end joining"/>
    <property type="evidence" value="ECO:0007669"/>
    <property type="project" value="TreeGrafter"/>
</dbReference>
<dbReference type="InterPro" id="IPR012340">
    <property type="entry name" value="NA-bd_OB-fold"/>
</dbReference>
<dbReference type="GO" id="GO:0003677">
    <property type="term" value="F:DNA binding"/>
    <property type="evidence" value="ECO:0007669"/>
    <property type="project" value="InterPro"/>
</dbReference>
<keyword evidence="3" id="KW-0547">Nucleotide-binding</keyword>
<evidence type="ECO:0000256" key="6">
    <source>
        <dbReference type="SAM" id="MobiDB-lite"/>
    </source>
</evidence>
<dbReference type="OrthoDB" id="2160351at2759"/>
<comment type="similarity">
    <text evidence="1">Belongs to the ATP-dependent DNA ligase family.</text>
</comment>
<dbReference type="PANTHER" id="PTHR45997:SF2">
    <property type="entry name" value="ATP DEPENDENT DNA LIGASE DOMAIN PROTEIN (AFU_ORTHOLOGUE AFUA_5G02430)"/>
    <property type="match status" value="1"/>
</dbReference>
<evidence type="ECO:0000256" key="3">
    <source>
        <dbReference type="ARBA" id="ARBA00022741"/>
    </source>
</evidence>
<name>A0A9W9CW02_9PEZI</name>
<dbReference type="AlphaFoldDB" id="A0A9W9CW02"/>
<dbReference type="InterPro" id="IPR012308">
    <property type="entry name" value="DNA_ligase_ATP-dep_N"/>
</dbReference>
<keyword evidence="2" id="KW-0436">Ligase</keyword>
<dbReference type="Pfam" id="PF04675">
    <property type="entry name" value="DNA_ligase_A_N"/>
    <property type="match status" value="1"/>
</dbReference>
<feature type="region of interest" description="Disordered" evidence="6">
    <location>
        <begin position="729"/>
        <end position="767"/>
    </location>
</feature>
<evidence type="ECO:0000313" key="8">
    <source>
        <dbReference type="EMBL" id="KAJ4389272.1"/>
    </source>
</evidence>
<proteinExistence type="inferred from homology"/>
<dbReference type="Gene3D" id="1.10.3260.10">
    <property type="entry name" value="DNA ligase, ATP-dependent, N-terminal domain"/>
    <property type="match status" value="1"/>
</dbReference>
<dbReference type="Gene3D" id="3.30.470.30">
    <property type="entry name" value="DNA ligase/mRNA capping enzyme"/>
    <property type="match status" value="1"/>
</dbReference>
<sequence>MPLPFETVCDLLQDLENDLKRKRQGKGSTRIVKDWFTEHREEIARQDVDAVAILSTLLPERRTDRVYSIREKKLESIIASACGLGTRKTKLRRWETDPRAGLDLAECVEEVLAQSPNEAGQVVTVEEVDTALQQLAARNSFSSAAVRSSRAAIAPQSCKEDHLLASLFRRLSPRNAKWLCRILLKNFEPVIVPEYAVYSGYHRLLPTVMKIHDSFTVALGLLQQHLCFSEARGVSLHEHNLPLIIKPQLGVKVGRQTWLKARSIKHCLELGHGLMSCEKKMDGEYCQIHVDLSTDHRIQIFSKSGKDSTMDRLKLHSAIKSSLRLGTAECKFTKRCILEGELVVYSDLEKRILDFEKIRKHVNRSGRFIGIAEDSQAHSWERLMIVYFDVLLIDDKSMLNVRHSDRRKCLSELVYCQEGQAAVVESRVINFSSRVAADELRQAFASCIAHREEGLVLKPDEPYFCFGVARRKYMSCCLKLKKGYVKGLGDVGDFAVVGARCDPTRAKALGLPNVKFTHFYLGCLTNKELVTRFQAKPRFKVVNEVELNPTQTQTFMRHVFVMDVSPEENSHLELELPEGIMQGKKMTAVFLEPAVFDMTCFAFGKQSNTRFWSLRFPYVSKIHTDRHWRDCIGFNDLQILAEADKTRVDEEDSQELVKWIKTLEGKPPKRCHKASETESHSTDAIGAQATLTDASQPKDSQTSATVPAVFGGVLPATAASLEFPAVSEMRRRDSATKGNACPSKSSPRKRRRDTSPVTPRHARPRVEVIDLTLSPSSQVSQRNSRQPLEDITCSACSQGNIVQASVPLPSRTFIYHDESGATTSSVTPSGLPNAASFQAVSAFSPSRKAARKKSMPLSPPNTSIPQCRPTPAPNCRFAGVSCAFANCFILLSPCVANMPWLSEDLLPSHGIFAIFRDIPSWLASTTLQTGSSRRQPRLVLVEARRTKSTKEFLTQLRAEPLNGRNGAADIVTVYDWRLVEAIHQAEEAQKNAVGSGTRQKAGTGALAREIWRRHYVGTVSGTEEEAILIQHCEAHGIFLSVMNSTLIKGG</sequence>
<accession>A0A9W9CW02</accession>
<dbReference type="GO" id="GO:0032807">
    <property type="term" value="C:DNA ligase IV complex"/>
    <property type="evidence" value="ECO:0007669"/>
    <property type="project" value="TreeGrafter"/>
</dbReference>
<dbReference type="SUPFAM" id="SSF56091">
    <property type="entry name" value="DNA ligase/mRNA capping enzyme, catalytic domain"/>
    <property type="match status" value="1"/>
</dbReference>
<comment type="caution">
    <text evidence="8">The sequence shown here is derived from an EMBL/GenBank/DDBJ whole genome shotgun (WGS) entry which is preliminary data.</text>
</comment>
<dbReference type="InterPro" id="IPR036599">
    <property type="entry name" value="DNA_ligase_N_sf"/>
</dbReference>
<evidence type="ECO:0000313" key="9">
    <source>
        <dbReference type="Proteomes" id="UP001140453"/>
    </source>
</evidence>
<feature type="domain" description="ATP-dependent DNA ligase family profile" evidence="7">
    <location>
        <begin position="385"/>
        <end position="525"/>
    </location>
</feature>
<dbReference type="GO" id="GO:0006297">
    <property type="term" value="P:nucleotide-excision repair, DNA gap filling"/>
    <property type="evidence" value="ECO:0007669"/>
    <property type="project" value="TreeGrafter"/>
</dbReference>
<protein>
    <recommendedName>
        <fullName evidence="7">ATP-dependent DNA ligase family profile domain-containing protein</fullName>
    </recommendedName>
</protein>
<organism evidence="8 9">
    <name type="scientific">Gnomoniopsis smithogilvyi</name>
    <dbReference type="NCBI Taxonomy" id="1191159"/>
    <lineage>
        <taxon>Eukaryota</taxon>
        <taxon>Fungi</taxon>
        <taxon>Dikarya</taxon>
        <taxon>Ascomycota</taxon>
        <taxon>Pezizomycotina</taxon>
        <taxon>Sordariomycetes</taxon>
        <taxon>Sordariomycetidae</taxon>
        <taxon>Diaporthales</taxon>
        <taxon>Gnomoniaceae</taxon>
        <taxon>Gnomoniopsis</taxon>
    </lineage>
</organism>
<evidence type="ECO:0000256" key="1">
    <source>
        <dbReference type="ARBA" id="ARBA00007572"/>
    </source>
</evidence>
<dbReference type="GO" id="GO:0005524">
    <property type="term" value="F:ATP binding"/>
    <property type="evidence" value="ECO:0007669"/>
    <property type="project" value="UniProtKB-KW"/>
</dbReference>
<evidence type="ECO:0000256" key="4">
    <source>
        <dbReference type="ARBA" id="ARBA00022840"/>
    </source>
</evidence>
<dbReference type="GO" id="GO:0003910">
    <property type="term" value="F:DNA ligase (ATP) activity"/>
    <property type="evidence" value="ECO:0007669"/>
    <property type="project" value="InterPro"/>
</dbReference>
<dbReference type="InterPro" id="IPR012310">
    <property type="entry name" value="DNA_ligase_ATP-dep_cent"/>
</dbReference>
<dbReference type="Pfam" id="PF01068">
    <property type="entry name" value="DNA_ligase_A_M"/>
    <property type="match status" value="1"/>
</dbReference>
<dbReference type="EMBL" id="JAPEVB010000004">
    <property type="protein sequence ID" value="KAJ4389272.1"/>
    <property type="molecule type" value="Genomic_DNA"/>
</dbReference>
<keyword evidence="9" id="KW-1185">Reference proteome</keyword>
<reference evidence="8" key="1">
    <citation type="submission" date="2022-10" db="EMBL/GenBank/DDBJ databases">
        <title>Tapping the CABI collections for fungal endophytes: first genome assemblies for Collariella, Neodidymelliopsis, Ascochyta clinopodiicola, Didymella pomorum, Didymosphaeria variabile, Neocosmospora piperis and Neocucurbitaria cava.</title>
        <authorList>
            <person name="Hill R."/>
        </authorList>
    </citation>
    <scope>NUCLEOTIDE SEQUENCE</scope>
    <source>
        <strain evidence="8">IMI 355082</strain>
    </source>
</reference>
<evidence type="ECO:0000256" key="2">
    <source>
        <dbReference type="ARBA" id="ARBA00022598"/>
    </source>
</evidence>
<keyword evidence="4" id="KW-0067">ATP-binding</keyword>
<dbReference type="Gene3D" id="2.40.50.140">
    <property type="entry name" value="Nucleic acid-binding proteins"/>
    <property type="match status" value="1"/>
</dbReference>
<dbReference type="GO" id="GO:0006310">
    <property type="term" value="P:DNA recombination"/>
    <property type="evidence" value="ECO:0007669"/>
    <property type="project" value="InterPro"/>
</dbReference>
<dbReference type="PANTHER" id="PTHR45997">
    <property type="entry name" value="DNA LIGASE 4"/>
    <property type="match status" value="1"/>
</dbReference>
<dbReference type="PROSITE" id="PS50160">
    <property type="entry name" value="DNA_LIGASE_A3"/>
    <property type="match status" value="1"/>
</dbReference>
<evidence type="ECO:0000256" key="5">
    <source>
        <dbReference type="ARBA" id="ARBA00023242"/>
    </source>
</evidence>
<keyword evidence="5" id="KW-0539">Nucleus</keyword>
<dbReference type="Proteomes" id="UP001140453">
    <property type="component" value="Unassembled WGS sequence"/>
</dbReference>
<dbReference type="InterPro" id="IPR029710">
    <property type="entry name" value="LIG4"/>
</dbReference>